<dbReference type="RefSeq" id="XP_053018326.1">
    <property type="nucleotide sequence ID" value="XM_053167073.1"/>
</dbReference>
<gene>
    <name evidence="5" type="ORF">PtA15_3A135</name>
</gene>
<sequence length="241" mass="26355">MITWLLLLAFFGNSSSQIAKQLLDSDVASSVPDIRSAGESGAIQQRSRRIVEDLSNHMSPSTVNPDELAYILPGETPESSHMPVLSDLNEVAIEEGMDDDSRTLVHHSKSGVEQPFSSPVDRKPSGLEEGAQDKSYCESSKNNCAICLSEFGKDNQQTNLSCAHSFHPDCIERWANRGHNTCPMCRAEVIQTKTSGQDGFNTGPTAVHTPPMTRSTSFIHRTLNLHPERPVGVSPLPPMMI</sequence>
<dbReference type="Pfam" id="PF13639">
    <property type="entry name" value="zf-RING_2"/>
    <property type="match status" value="1"/>
</dbReference>
<evidence type="ECO:0000313" key="6">
    <source>
        <dbReference type="Proteomes" id="UP001164743"/>
    </source>
</evidence>
<protein>
    <recommendedName>
        <fullName evidence="4">RING-type domain-containing protein</fullName>
    </recommendedName>
</protein>
<feature type="chain" id="PRO_5046015483" description="RING-type domain-containing protein" evidence="3">
    <location>
        <begin position="17"/>
        <end position="241"/>
    </location>
</feature>
<keyword evidence="1" id="KW-0863">Zinc-finger</keyword>
<dbReference type="GeneID" id="77807968"/>
<proteinExistence type="predicted"/>
<dbReference type="PANTHER" id="PTHR47662">
    <property type="entry name" value="RING-TYPE DOMAIN-CONTAINING PROTEIN"/>
    <property type="match status" value="1"/>
</dbReference>
<feature type="region of interest" description="Disordered" evidence="2">
    <location>
        <begin position="108"/>
        <end position="131"/>
    </location>
</feature>
<keyword evidence="1" id="KW-0479">Metal-binding</keyword>
<feature type="compositionally biased region" description="Basic and acidic residues" evidence="2">
    <location>
        <begin position="120"/>
        <end position="131"/>
    </location>
</feature>
<dbReference type="InterPro" id="IPR013083">
    <property type="entry name" value="Znf_RING/FYVE/PHD"/>
</dbReference>
<organism evidence="5 6">
    <name type="scientific">Puccinia triticina</name>
    <dbReference type="NCBI Taxonomy" id="208348"/>
    <lineage>
        <taxon>Eukaryota</taxon>
        <taxon>Fungi</taxon>
        <taxon>Dikarya</taxon>
        <taxon>Basidiomycota</taxon>
        <taxon>Pucciniomycotina</taxon>
        <taxon>Pucciniomycetes</taxon>
        <taxon>Pucciniales</taxon>
        <taxon>Pucciniaceae</taxon>
        <taxon>Puccinia</taxon>
    </lineage>
</organism>
<dbReference type="InterPro" id="IPR001841">
    <property type="entry name" value="Znf_RING"/>
</dbReference>
<dbReference type="CDD" id="cd16454">
    <property type="entry name" value="RING-H2_PA-TM-RING"/>
    <property type="match status" value="1"/>
</dbReference>
<dbReference type="Proteomes" id="UP001164743">
    <property type="component" value="Chromosome 3A"/>
</dbReference>
<name>A0ABY7CC22_9BASI</name>
<evidence type="ECO:0000256" key="1">
    <source>
        <dbReference type="PROSITE-ProRule" id="PRU00175"/>
    </source>
</evidence>
<dbReference type="EMBL" id="CP110423">
    <property type="protein sequence ID" value="WAQ82771.1"/>
    <property type="molecule type" value="Genomic_DNA"/>
</dbReference>
<evidence type="ECO:0000313" key="5">
    <source>
        <dbReference type="EMBL" id="WAQ82771.1"/>
    </source>
</evidence>
<keyword evidence="6" id="KW-1185">Reference proteome</keyword>
<dbReference type="Gene3D" id="3.30.40.10">
    <property type="entry name" value="Zinc/RING finger domain, C3HC4 (zinc finger)"/>
    <property type="match status" value="1"/>
</dbReference>
<keyword evidence="3" id="KW-0732">Signal</keyword>
<dbReference type="PROSITE" id="PS50089">
    <property type="entry name" value="ZF_RING_2"/>
    <property type="match status" value="1"/>
</dbReference>
<dbReference type="SMART" id="SM00184">
    <property type="entry name" value="RING"/>
    <property type="match status" value="1"/>
</dbReference>
<dbReference type="PANTHER" id="PTHR47662:SF2">
    <property type="entry name" value="RING-H2 FINGER PROTEIN ATL57-LIKE"/>
    <property type="match status" value="1"/>
</dbReference>
<accession>A0ABY7CC22</accession>
<feature type="signal peptide" evidence="3">
    <location>
        <begin position="1"/>
        <end position="16"/>
    </location>
</feature>
<feature type="domain" description="RING-type" evidence="4">
    <location>
        <begin position="144"/>
        <end position="186"/>
    </location>
</feature>
<evidence type="ECO:0000259" key="4">
    <source>
        <dbReference type="PROSITE" id="PS50089"/>
    </source>
</evidence>
<evidence type="ECO:0000256" key="2">
    <source>
        <dbReference type="SAM" id="MobiDB-lite"/>
    </source>
</evidence>
<reference evidence="5" key="1">
    <citation type="submission" date="2022-10" db="EMBL/GenBank/DDBJ databases">
        <title>Puccinia triticina Genome sequencing and assembly.</title>
        <authorList>
            <person name="Li C."/>
        </authorList>
    </citation>
    <scope>NUCLEOTIDE SEQUENCE</scope>
    <source>
        <strain evidence="5">Pt15</strain>
    </source>
</reference>
<evidence type="ECO:0000256" key="3">
    <source>
        <dbReference type="SAM" id="SignalP"/>
    </source>
</evidence>
<dbReference type="SUPFAM" id="SSF57850">
    <property type="entry name" value="RING/U-box"/>
    <property type="match status" value="1"/>
</dbReference>
<keyword evidence="1" id="KW-0862">Zinc</keyword>